<dbReference type="STRING" id="246786.GS18_0206475"/>
<sequence length="230" mass="26095">MNPVEEMSQLFIDGELGLSWSLLNSLLETDTTSTEVYGFLSDTMDNVLELWEMNRATVADEYVAAAVCKSMIATYYYQKVEKIHTHSNLSLPAAVKPRVMLLSMRNEDHAVGSIMTSFLFREFGWEACCIESNVTIDYICQYAERWKPDVIAFTTSLVSNIPAVIEYVSQLQNLTFSPTVMLGGKQTSDFDVDYYCPPNTVVIQNIVQLKSWLQNTNSRTERHGNAINRK</sequence>
<proteinExistence type="predicted"/>
<dbReference type="OrthoDB" id="5756833at2"/>
<dbReference type="Proteomes" id="UP000028549">
    <property type="component" value="Unassembled WGS sequence"/>
</dbReference>
<dbReference type="InterPro" id="IPR006158">
    <property type="entry name" value="Cobalamin-bd"/>
</dbReference>
<reference evidence="2 3" key="1">
    <citation type="journal article" date="2005" name="Int. J. Syst. Evol. Microbiol.">
        <title>Bacillus cibi sp. nov., isolated from jeotgal, a traditional Korean fermented seafood.</title>
        <authorList>
            <person name="Yoon J.H."/>
            <person name="Lee C.H."/>
            <person name="Oh T.K."/>
        </authorList>
    </citation>
    <scope>NUCLEOTIDE SEQUENCE [LARGE SCALE GENOMIC DNA]</scope>
    <source>
        <strain evidence="2 3">DSM 16189</strain>
    </source>
</reference>
<dbReference type="GO" id="GO:0031419">
    <property type="term" value="F:cobalamin binding"/>
    <property type="evidence" value="ECO:0007669"/>
    <property type="project" value="InterPro"/>
</dbReference>
<dbReference type="InterPro" id="IPR036594">
    <property type="entry name" value="Meth_synthase_dom"/>
</dbReference>
<keyword evidence="3" id="KW-1185">Reference proteome</keyword>
<dbReference type="PROSITE" id="PS51332">
    <property type="entry name" value="B12_BINDING"/>
    <property type="match status" value="1"/>
</dbReference>
<evidence type="ECO:0000259" key="1">
    <source>
        <dbReference type="PROSITE" id="PS51332"/>
    </source>
</evidence>
<dbReference type="RefSeq" id="WP_029565807.1">
    <property type="nucleotide sequence ID" value="NZ_JNVC02000001.1"/>
</dbReference>
<dbReference type="SUPFAM" id="SSF52242">
    <property type="entry name" value="Cobalamin (vitamin B12)-binding domain"/>
    <property type="match status" value="1"/>
</dbReference>
<dbReference type="InterPro" id="IPR036724">
    <property type="entry name" value="Cobalamin-bd_sf"/>
</dbReference>
<dbReference type="Gene3D" id="3.40.50.280">
    <property type="entry name" value="Cobalamin-binding domain"/>
    <property type="match status" value="1"/>
</dbReference>
<dbReference type="GO" id="GO:0046872">
    <property type="term" value="F:metal ion binding"/>
    <property type="evidence" value="ECO:0007669"/>
    <property type="project" value="InterPro"/>
</dbReference>
<dbReference type="AlphaFoldDB" id="A0A084H4N1"/>
<name>A0A084H4N1_METID</name>
<evidence type="ECO:0000313" key="2">
    <source>
        <dbReference type="EMBL" id="KEZ54543.1"/>
    </source>
</evidence>
<organism evidence="2 3">
    <name type="scientific">Metabacillus indicus</name>
    <name type="common">Bacillus indicus</name>
    <dbReference type="NCBI Taxonomy" id="246786"/>
    <lineage>
        <taxon>Bacteria</taxon>
        <taxon>Bacillati</taxon>
        <taxon>Bacillota</taxon>
        <taxon>Bacilli</taxon>
        <taxon>Bacillales</taxon>
        <taxon>Bacillaceae</taxon>
        <taxon>Metabacillus</taxon>
    </lineage>
</organism>
<accession>A0A084H4N1</accession>
<dbReference type="EMBL" id="JNVC02000001">
    <property type="protein sequence ID" value="KEZ54543.1"/>
    <property type="molecule type" value="Genomic_DNA"/>
</dbReference>
<evidence type="ECO:0000313" key="3">
    <source>
        <dbReference type="Proteomes" id="UP000028549"/>
    </source>
</evidence>
<comment type="caution">
    <text evidence="2">The sequence shown here is derived from an EMBL/GenBank/DDBJ whole genome shotgun (WGS) entry which is preliminary data.</text>
</comment>
<dbReference type="Gene3D" id="1.10.1240.10">
    <property type="entry name" value="Methionine synthase domain"/>
    <property type="match status" value="1"/>
</dbReference>
<gene>
    <name evidence="2" type="ORF">GS18_0206475</name>
</gene>
<dbReference type="Pfam" id="PF02310">
    <property type="entry name" value="B12-binding"/>
    <property type="match status" value="1"/>
</dbReference>
<protein>
    <recommendedName>
        <fullName evidence="1">B12-binding domain-containing protein</fullName>
    </recommendedName>
</protein>
<feature type="domain" description="B12-binding" evidence="1">
    <location>
        <begin position="96"/>
        <end position="191"/>
    </location>
</feature>